<comment type="subcellular location">
    <subcellularLocation>
        <location evidence="1">Mitochondrion</location>
    </subcellularLocation>
</comment>
<evidence type="ECO:0000259" key="9">
    <source>
        <dbReference type="Pfam" id="PF02824"/>
    </source>
</evidence>
<evidence type="ECO:0000256" key="7">
    <source>
        <dbReference type="ARBA" id="ARBA00071662"/>
    </source>
</evidence>
<dbReference type="PANTHER" id="PTHR11451">
    <property type="entry name" value="THREONINE-TRNA LIGASE"/>
    <property type="match status" value="1"/>
</dbReference>
<protein>
    <recommendedName>
        <fullName evidence="7">Large ribosomal subunit protein mL39</fullName>
    </recommendedName>
    <alternativeName>
        <fullName evidence="8">39S ribosomal protein L39, mitochondrial</fullName>
    </alternativeName>
</protein>
<dbReference type="Gene3D" id="3.30.980.10">
    <property type="entry name" value="Threonyl-trna Synthetase, Chain A, domain 2"/>
    <property type="match status" value="1"/>
</dbReference>
<evidence type="ECO:0000256" key="1">
    <source>
        <dbReference type="ARBA" id="ARBA00004173"/>
    </source>
</evidence>
<evidence type="ECO:0000256" key="4">
    <source>
        <dbReference type="ARBA" id="ARBA00023128"/>
    </source>
</evidence>
<dbReference type="GO" id="GO:0006435">
    <property type="term" value="P:threonyl-tRNA aminoacylation"/>
    <property type="evidence" value="ECO:0007669"/>
    <property type="project" value="TreeGrafter"/>
</dbReference>
<keyword evidence="5" id="KW-0687">Ribonucleoprotein</keyword>
<dbReference type="SUPFAM" id="SSF55186">
    <property type="entry name" value="ThrRS/AlaRS common domain"/>
    <property type="match status" value="1"/>
</dbReference>
<dbReference type="GO" id="GO:0005739">
    <property type="term" value="C:mitochondrion"/>
    <property type="evidence" value="ECO:0007669"/>
    <property type="project" value="UniProtKB-SubCell"/>
</dbReference>
<comment type="similarity">
    <text evidence="6">Belongs to the mitochondrion-specific ribosomal protein mL39 family.</text>
</comment>
<dbReference type="InterPro" id="IPR004095">
    <property type="entry name" value="TGS"/>
</dbReference>
<keyword evidence="2" id="KW-0648">Protein biosynthesis</keyword>
<keyword evidence="3" id="KW-0689">Ribosomal protein</keyword>
<comment type="caution">
    <text evidence="10">The sequence shown here is derived from an EMBL/GenBank/DDBJ whole genome shotgun (WGS) entry which is preliminary data.</text>
</comment>
<dbReference type="InterPro" id="IPR012675">
    <property type="entry name" value="Beta-grasp_dom_sf"/>
</dbReference>
<dbReference type="SUPFAM" id="SSF81271">
    <property type="entry name" value="TGS-like"/>
    <property type="match status" value="1"/>
</dbReference>
<dbReference type="Proteomes" id="UP001292094">
    <property type="component" value="Unassembled WGS sequence"/>
</dbReference>
<dbReference type="GO" id="GO:0004829">
    <property type="term" value="F:threonine-tRNA ligase activity"/>
    <property type="evidence" value="ECO:0007669"/>
    <property type="project" value="TreeGrafter"/>
</dbReference>
<dbReference type="GO" id="GO:1990904">
    <property type="term" value="C:ribonucleoprotein complex"/>
    <property type="evidence" value="ECO:0007669"/>
    <property type="project" value="UniProtKB-KW"/>
</dbReference>
<evidence type="ECO:0000256" key="2">
    <source>
        <dbReference type="ARBA" id="ARBA00022917"/>
    </source>
</evidence>
<accession>A0AAE1Q2N9</accession>
<reference evidence="10" key="1">
    <citation type="submission" date="2023-11" db="EMBL/GenBank/DDBJ databases">
        <title>Genome assemblies of two species of porcelain crab, Petrolisthes cinctipes and Petrolisthes manimaculis (Anomura: Porcellanidae).</title>
        <authorList>
            <person name="Angst P."/>
        </authorList>
    </citation>
    <scope>NUCLEOTIDE SEQUENCE</scope>
    <source>
        <strain evidence="10">PB745_02</strain>
        <tissue evidence="10">Gill</tissue>
    </source>
</reference>
<dbReference type="PANTHER" id="PTHR11451:SF44">
    <property type="entry name" value="THREONINE--TRNA LIGASE, CHLOROPLASTIC_MITOCHONDRIAL 2"/>
    <property type="match status" value="1"/>
</dbReference>
<evidence type="ECO:0000256" key="6">
    <source>
        <dbReference type="ARBA" id="ARBA00061231"/>
    </source>
</evidence>
<dbReference type="GO" id="GO:0000166">
    <property type="term" value="F:nucleotide binding"/>
    <property type="evidence" value="ECO:0007669"/>
    <property type="project" value="InterPro"/>
</dbReference>
<organism evidence="10 11">
    <name type="scientific">Petrolisthes manimaculis</name>
    <dbReference type="NCBI Taxonomy" id="1843537"/>
    <lineage>
        <taxon>Eukaryota</taxon>
        <taxon>Metazoa</taxon>
        <taxon>Ecdysozoa</taxon>
        <taxon>Arthropoda</taxon>
        <taxon>Crustacea</taxon>
        <taxon>Multicrustacea</taxon>
        <taxon>Malacostraca</taxon>
        <taxon>Eumalacostraca</taxon>
        <taxon>Eucarida</taxon>
        <taxon>Decapoda</taxon>
        <taxon>Pleocyemata</taxon>
        <taxon>Anomura</taxon>
        <taxon>Galatheoidea</taxon>
        <taxon>Porcellanidae</taxon>
        <taxon>Petrolisthes</taxon>
    </lineage>
</organism>
<keyword evidence="11" id="KW-1185">Reference proteome</keyword>
<dbReference type="GO" id="GO:0005840">
    <property type="term" value="C:ribosome"/>
    <property type="evidence" value="ECO:0007669"/>
    <property type="project" value="UniProtKB-KW"/>
</dbReference>
<evidence type="ECO:0000313" key="10">
    <source>
        <dbReference type="EMBL" id="KAK4319209.1"/>
    </source>
</evidence>
<gene>
    <name evidence="10" type="ORF">Pmani_009836</name>
</gene>
<evidence type="ECO:0000256" key="5">
    <source>
        <dbReference type="ARBA" id="ARBA00023274"/>
    </source>
</evidence>
<dbReference type="InterPro" id="IPR012676">
    <property type="entry name" value="TGS-like"/>
</dbReference>
<sequence length="340" mass="38234">MALQTSGRRMLLGLVSQSCHHVRGKHHKQALTNAGVQKKRMNLFSKEAERQAALVTDVEKIEVQYQGQPEDCTLIMNKNISTPYNCAQHITQMIMDRSVLAEVDGQVWDMHRPLEDNCSLRFLHFKQSDPYYANKAFWRSASVMLGAVLESTFKDNIYVELCSYPSPNVRTGSFVYDVDLKIPTWTPTKEELRTLSGEMVKLAMAGHRFQRLEVDASLALKMFEDNHYKTLQIPHIAAQSSTGNTVVLYQIGNFLEISRGPMIANTNFLGKVSVMAVHPIQTNQGQLFRIQGVALPKGIMLNHFTYGILEKRAAELNAGRIPVINKDNLQPTKAAEALST</sequence>
<dbReference type="InterPro" id="IPR018163">
    <property type="entry name" value="Thr/Ala-tRNA-synth_IIc_edit"/>
</dbReference>
<keyword evidence="4" id="KW-0496">Mitochondrion</keyword>
<evidence type="ECO:0000313" key="11">
    <source>
        <dbReference type="Proteomes" id="UP001292094"/>
    </source>
</evidence>
<evidence type="ECO:0000256" key="3">
    <source>
        <dbReference type="ARBA" id="ARBA00022980"/>
    </source>
</evidence>
<name>A0AAE1Q2N9_9EUCA</name>
<feature type="domain" description="TGS" evidence="9">
    <location>
        <begin position="81"/>
        <end position="122"/>
    </location>
</feature>
<dbReference type="AlphaFoldDB" id="A0AAE1Q2N9"/>
<dbReference type="CDD" id="cd01667">
    <property type="entry name" value="TGS_ThrRS"/>
    <property type="match status" value="1"/>
</dbReference>
<dbReference type="EMBL" id="JAWZYT010000773">
    <property type="protein sequence ID" value="KAK4319209.1"/>
    <property type="molecule type" value="Genomic_DNA"/>
</dbReference>
<dbReference type="FunFam" id="3.30.980.10:FF:000006">
    <property type="entry name" value="39S ribosomal protein L39, mitochondrial"/>
    <property type="match status" value="1"/>
</dbReference>
<dbReference type="Gene3D" id="3.10.20.30">
    <property type="match status" value="1"/>
</dbReference>
<dbReference type="Pfam" id="PF02824">
    <property type="entry name" value="TGS"/>
    <property type="match status" value="1"/>
</dbReference>
<proteinExistence type="inferred from homology"/>
<evidence type="ECO:0000256" key="8">
    <source>
        <dbReference type="ARBA" id="ARBA00075914"/>
    </source>
</evidence>